<keyword evidence="2" id="KW-1185">Reference proteome</keyword>
<evidence type="ECO:0000313" key="2">
    <source>
        <dbReference type="Proteomes" id="UP000202181"/>
    </source>
</evidence>
<name>A0A1B2I9V5_9CAUD</name>
<dbReference type="Proteomes" id="UP000202181">
    <property type="component" value="Segment"/>
</dbReference>
<accession>A0A1B2I9V5</accession>
<evidence type="ECO:0000313" key="1">
    <source>
        <dbReference type="EMBL" id="ANZ48058.1"/>
    </source>
</evidence>
<dbReference type="EMBL" id="KX397364">
    <property type="protein sequence ID" value="ANZ48058.1"/>
    <property type="molecule type" value="Genomic_DNA"/>
</dbReference>
<organism evidence="1 2">
    <name type="scientific">Erwinia phage vB_EamM_Asesino</name>
    <dbReference type="NCBI Taxonomy" id="1883370"/>
    <lineage>
        <taxon>Viruses</taxon>
        <taxon>Duplodnaviria</taxon>
        <taxon>Heunggongvirae</taxon>
        <taxon>Uroviricota</taxon>
        <taxon>Caudoviricetes</taxon>
        <taxon>Chimalliviridae</taxon>
        <taxon>Erskinevirus</taxon>
        <taxon>Erskinevirus asesino</taxon>
    </lineage>
</organism>
<protein>
    <submittedName>
        <fullName evidence="1">Uncharacterized protein</fullName>
    </submittedName>
</protein>
<dbReference type="KEGG" id="vg:29056995"/>
<sequence length="278" mass="32341">MTPISVDRKFGFYQMSIATSLAFEGLLHSGEYADWKGELPIHDYQEIFLNLRTLFRNAFYAFEENRERLTADVLLTSIEEDITNIMATAQAVAPSVLCVPYMCTYKSVNKVFPEASFRSIASGENKMTPTMLHYNALEHDTLKLFDEKWPEAYRKFDVFPDGKQDTLMLTHLPADLLARTDFPKLGLLESHTGKVKTQLEWYTKLNNKPEQIPFNKAFLTIFGDAYMFAPLDRKVRGVLLKTAEKYHWRQDTTMDRIHSCLRLMNEPHVMEFLRRCSR</sequence>
<gene>
    <name evidence="1" type="ORF">ASESINO_45</name>
</gene>
<reference evidence="1" key="1">
    <citation type="submission" date="2016-06" db="EMBL/GenBank/DDBJ databases">
        <authorList>
            <person name="Berg J.A."/>
            <person name="Hyde J.R."/>
            <person name="Breakwell D.P."/>
            <person name="Hope S."/>
            <person name="Grose J.H."/>
        </authorList>
    </citation>
    <scope>NUCLEOTIDE SEQUENCE [LARGE SCALE GENOMIC DNA]</scope>
</reference>
<proteinExistence type="predicted"/>
<dbReference type="OrthoDB" id="9090at10239"/>
<dbReference type="RefSeq" id="YP_009290663.1">
    <property type="nucleotide sequence ID" value="NC_031107.2"/>
</dbReference>
<dbReference type="GeneID" id="29056995"/>